<reference evidence="1 2" key="1">
    <citation type="submission" date="2024-10" db="EMBL/GenBank/DDBJ databases">
        <title>Novel secondary metabolite-producing bacteria for plant disease control.</title>
        <authorList>
            <person name="Chevrette M."/>
        </authorList>
    </citation>
    <scope>NUCLEOTIDE SEQUENCE [LARGE SCALE GENOMIC DNA]</scope>
    <source>
        <strain evidence="1 2">J30 TE3557</strain>
    </source>
</reference>
<evidence type="ECO:0000313" key="1">
    <source>
        <dbReference type="EMBL" id="MFK4640162.1"/>
    </source>
</evidence>
<gene>
    <name evidence="1" type="ORF">ABIA52_003051</name>
</gene>
<name>A0ABW8N9C8_9MICC</name>
<comment type="caution">
    <text evidence="1">The sequence shown here is derived from an EMBL/GenBank/DDBJ whole genome shotgun (WGS) entry which is preliminary data.</text>
</comment>
<proteinExistence type="predicted"/>
<dbReference type="RefSeq" id="WP_404594912.1">
    <property type="nucleotide sequence ID" value="NZ_JBIYEW010000003.1"/>
</dbReference>
<protein>
    <recommendedName>
        <fullName evidence="3">Tetracycline repressor TetR C-terminal domain-containing protein</fullName>
    </recommendedName>
</protein>
<evidence type="ECO:0000313" key="2">
    <source>
        <dbReference type="Proteomes" id="UP001620520"/>
    </source>
</evidence>
<evidence type="ECO:0008006" key="3">
    <source>
        <dbReference type="Google" id="ProtNLM"/>
    </source>
</evidence>
<dbReference type="EMBL" id="JBIYEW010000003">
    <property type="protein sequence ID" value="MFK4640162.1"/>
    <property type="molecule type" value="Genomic_DNA"/>
</dbReference>
<organism evidence="1 2">
    <name type="scientific">Paenarthrobacter histidinolovorans</name>
    <dbReference type="NCBI Taxonomy" id="43664"/>
    <lineage>
        <taxon>Bacteria</taxon>
        <taxon>Bacillati</taxon>
        <taxon>Actinomycetota</taxon>
        <taxon>Actinomycetes</taxon>
        <taxon>Micrococcales</taxon>
        <taxon>Micrococcaceae</taxon>
        <taxon>Paenarthrobacter</taxon>
    </lineage>
</organism>
<keyword evidence="2" id="KW-1185">Reference proteome</keyword>
<accession>A0ABW8N9C8</accession>
<dbReference type="Proteomes" id="UP001620520">
    <property type="component" value="Unassembled WGS sequence"/>
</dbReference>
<sequence length="163" mass="17653">MHSAALGELLTARALWILKQNAATPAISAATNALVEGYDSESLRELAGASPDINVFQLGTLIVDALSSLGMAAGTMTREDAQLAATHYYASQVLAGNLRIRELTRWVHRTIGHEGHPMVQDLVVLDDSFDAFDDGWGVELDGMRVLTGFVDTLGPENQKWMKT</sequence>